<name>A0AA96LR21_9BACL</name>
<accession>A0AA96LR21</accession>
<dbReference type="PANTHER" id="PTHR43649">
    <property type="entry name" value="ARABINOSE-BINDING PROTEIN-RELATED"/>
    <property type="match status" value="1"/>
</dbReference>
<dbReference type="Proteomes" id="UP001304650">
    <property type="component" value="Chromosome"/>
</dbReference>
<evidence type="ECO:0000256" key="1">
    <source>
        <dbReference type="SAM" id="SignalP"/>
    </source>
</evidence>
<dbReference type="RefSeq" id="WP_314802533.1">
    <property type="nucleotide sequence ID" value="NZ_CP130319.1"/>
</dbReference>
<sequence length="516" mass="56660">MKRNWKLLSICTTACLSLALSACGGSNTSEKNAGAASPSATAKSSEPVKLSVLVSGPGLSEVDKKLQGEIGKKLGIDFDFNTVPAGSNNDYANQINIRVASSSAPDLFTVTNDQMQQFTKQGVILDLTKYLDKMPNLKKAYTEADLGKGKVDGKLMALPKRASVPYRSLMIRQDWLDKLGLPVPKTVDELATVIKAFHDKDPDGNGKQDTYGLTGYGLDAFAPIFGAFGTSYGYFNAPLITGNLTVKDNKAIYTTAQPETKQAVQFIGQLFTSGAIDPDLLTNKGTAAPTKAQKGQVGVIYANWSDMFKDEHIKLITETNPNAKFVSIDPPVGPGGKFMGAFDDSSADWRVALPKSLEKSPEKLDKALAYLDFITGAGEGQNVVMFGLEGTHYTKEGSTIKPLPAMSELGTTYQLQLTGRDEIPYLYTKFPKQKEYIDFAVKQPYLKVYNNFPKIPEGLNKSDKDRFENEEMIKFLFGKRPLDQYDDFIKTLNTTYQLPKYLDEATKSFKEQGMIK</sequence>
<feature type="chain" id="PRO_5041668870" evidence="1">
    <location>
        <begin position="23"/>
        <end position="516"/>
    </location>
</feature>
<organism evidence="2 3">
    <name type="scientific">Paenibacillus roseopurpureus</name>
    <dbReference type="NCBI Taxonomy" id="2918901"/>
    <lineage>
        <taxon>Bacteria</taxon>
        <taxon>Bacillati</taxon>
        <taxon>Bacillota</taxon>
        <taxon>Bacilli</taxon>
        <taxon>Bacillales</taxon>
        <taxon>Paenibacillaceae</taxon>
        <taxon>Paenibacillus</taxon>
    </lineage>
</organism>
<keyword evidence="1" id="KW-0732">Signal</keyword>
<dbReference type="Gene3D" id="3.40.190.10">
    <property type="entry name" value="Periplasmic binding protein-like II"/>
    <property type="match status" value="2"/>
</dbReference>
<evidence type="ECO:0000313" key="2">
    <source>
        <dbReference type="EMBL" id="WNR45629.1"/>
    </source>
</evidence>
<dbReference type="PANTHER" id="PTHR43649:SF12">
    <property type="entry name" value="DIACETYLCHITOBIOSE BINDING PROTEIN DASA"/>
    <property type="match status" value="1"/>
</dbReference>
<proteinExistence type="predicted"/>
<dbReference type="Pfam" id="PF01547">
    <property type="entry name" value="SBP_bac_1"/>
    <property type="match status" value="1"/>
</dbReference>
<keyword evidence="3" id="KW-1185">Reference proteome</keyword>
<dbReference type="AlphaFoldDB" id="A0AA96LR21"/>
<dbReference type="PROSITE" id="PS51257">
    <property type="entry name" value="PROKAR_LIPOPROTEIN"/>
    <property type="match status" value="1"/>
</dbReference>
<dbReference type="InterPro" id="IPR006059">
    <property type="entry name" value="SBP"/>
</dbReference>
<evidence type="ECO:0000313" key="3">
    <source>
        <dbReference type="Proteomes" id="UP001304650"/>
    </source>
</evidence>
<gene>
    <name evidence="2" type="ORF">MJB10_05865</name>
</gene>
<protein>
    <submittedName>
        <fullName evidence="2">Extracellular solute-binding protein</fullName>
    </submittedName>
</protein>
<dbReference type="EMBL" id="CP130319">
    <property type="protein sequence ID" value="WNR45629.1"/>
    <property type="molecule type" value="Genomic_DNA"/>
</dbReference>
<reference evidence="2" key="1">
    <citation type="submission" date="2022-02" db="EMBL/GenBank/DDBJ databases">
        <title>Paenibacillus sp. MBLB1832 Whole Genome Shotgun Sequencing.</title>
        <authorList>
            <person name="Hwang C.Y."/>
            <person name="Cho E.-S."/>
            <person name="Seo M.-J."/>
        </authorList>
    </citation>
    <scope>NUCLEOTIDE SEQUENCE</scope>
    <source>
        <strain evidence="2">MBLB1832</strain>
    </source>
</reference>
<dbReference type="SUPFAM" id="SSF53850">
    <property type="entry name" value="Periplasmic binding protein-like II"/>
    <property type="match status" value="1"/>
</dbReference>
<dbReference type="KEGG" id="proo:MJB10_05865"/>
<dbReference type="InterPro" id="IPR050490">
    <property type="entry name" value="Bact_solute-bd_prot1"/>
</dbReference>
<feature type="signal peptide" evidence="1">
    <location>
        <begin position="1"/>
        <end position="22"/>
    </location>
</feature>